<sequence length="90" mass="9927">MVEKNNFLIHVFLLLLCLVAHGIEVATTFEQIKSVMPGRKGMGTEDVMIHGHNANREEHHEFDENKIGGQSAKGDGHKGFDEKGDGDAEL</sequence>
<feature type="signal peptide" evidence="2">
    <location>
        <begin position="1"/>
        <end position="22"/>
    </location>
</feature>
<feature type="compositionally biased region" description="Basic and acidic residues" evidence="1">
    <location>
        <begin position="57"/>
        <end position="66"/>
    </location>
</feature>
<feature type="compositionally biased region" description="Basic and acidic residues" evidence="1">
    <location>
        <begin position="74"/>
        <end position="90"/>
    </location>
</feature>
<keyword evidence="2" id="KW-0732">Signal</keyword>
<evidence type="ECO:0000313" key="4">
    <source>
        <dbReference type="Proteomes" id="UP000245207"/>
    </source>
</evidence>
<evidence type="ECO:0000256" key="2">
    <source>
        <dbReference type="SAM" id="SignalP"/>
    </source>
</evidence>
<dbReference type="EMBL" id="PKPP01007400">
    <property type="protein sequence ID" value="PWA53496.1"/>
    <property type="molecule type" value="Genomic_DNA"/>
</dbReference>
<keyword evidence="4" id="KW-1185">Reference proteome</keyword>
<proteinExistence type="predicted"/>
<feature type="chain" id="PRO_5015694602" evidence="2">
    <location>
        <begin position="23"/>
        <end position="90"/>
    </location>
</feature>
<protein>
    <submittedName>
        <fullName evidence="3">Uncharacterized protein</fullName>
    </submittedName>
</protein>
<comment type="caution">
    <text evidence="3">The sequence shown here is derived from an EMBL/GenBank/DDBJ whole genome shotgun (WGS) entry which is preliminary data.</text>
</comment>
<name>A0A2U1LWV1_ARTAN</name>
<dbReference type="Proteomes" id="UP000245207">
    <property type="component" value="Unassembled WGS sequence"/>
</dbReference>
<organism evidence="3 4">
    <name type="scientific">Artemisia annua</name>
    <name type="common">Sweet wormwood</name>
    <dbReference type="NCBI Taxonomy" id="35608"/>
    <lineage>
        <taxon>Eukaryota</taxon>
        <taxon>Viridiplantae</taxon>
        <taxon>Streptophyta</taxon>
        <taxon>Embryophyta</taxon>
        <taxon>Tracheophyta</taxon>
        <taxon>Spermatophyta</taxon>
        <taxon>Magnoliopsida</taxon>
        <taxon>eudicotyledons</taxon>
        <taxon>Gunneridae</taxon>
        <taxon>Pentapetalae</taxon>
        <taxon>asterids</taxon>
        <taxon>campanulids</taxon>
        <taxon>Asterales</taxon>
        <taxon>Asteraceae</taxon>
        <taxon>Asteroideae</taxon>
        <taxon>Anthemideae</taxon>
        <taxon>Artemisiinae</taxon>
        <taxon>Artemisia</taxon>
    </lineage>
</organism>
<dbReference type="AlphaFoldDB" id="A0A2U1LWV1"/>
<accession>A0A2U1LWV1</accession>
<reference evidence="3 4" key="1">
    <citation type="journal article" date="2018" name="Mol. Plant">
        <title>The genome of Artemisia annua provides insight into the evolution of Asteraceae family and artemisinin biosynthesis.</title>
        <authorList>
            <person name="Shen Q."/>
            <person name="Zhang L."/>
            <person name="Liao Z."/>
            <person name="Wang S."/>
            <person name="Yan T."/>
            <person name="Shi P."/>
            <person name="Liu M."/>
            <person name="Fu X."/>
            <person name="Pan Q."/>
            <person name="Wang Y."/>
            <person name="Lv Z."/>
            <person name="Lu X."/>
            <person name="Zhang F."/>
            <person name="Jiang W."/>
            <person name="Ma Y."/>
            <person name="Chen M."/>
            <person name="Hao X."/>
            <person name="Li L."/>
            <person name="Tang Y."/>
            <person name="Lv G."/>
            <person name="Zhou Y."/>
            <person name="Sun X."/>
            <person name="Brodelius P.E."/>
            <person name="Rose J.K.C."/>
            <person name="Tang K."/>
        </authorList>
    </citation>
    <scope>NUCLEOTIDE SEQUENCE [LARGE SCALE GENOMIC DNA]</scope>
    <source>
        <strain evidence="4">cv. Huhao1</strain>
        <tissue evidence="3">Leaf</tissue>
    </source>
</reference>
<gene>
    <name evidence="3" type="ORF">CTI12_AA444620</name>
</gene>
<evidence type="ECO:0000256" key="1">
    <source>
        <dbReference type="SAM" id="MobiDB-lite"/>
    </source>
</evidence>
<evidence type="ECO:0000313" key="3">
    <source>
        <dbReference type="EMBL" id="PWA53496.1"/>
    </source>
</evidence>
<feature type="region of interest" description="Disordered" evidence="1">
    <location>
        <begin position="57"/>
        <end position="90"/>
    </location>
</feature>